<dbReference type="OrthoDB" id="9813233at2"/>
<keyword evidence="6" id="KW-0811">Translocation</keyword>
<dbReference type="RefSeq" id="WP_057826790.1">
    <property type="nucleotide sequence ID" value="NZ_BAAACL010000010.1"/>
</dbReference>
<evidence type="ECO:0000256" key="4">
    <source>
        <dbReference type="ARBA" id="ARBA00022927"/>
    </source>
</evidence>
<evidence type="ECO:0000313" key="10">
    <source>
        <dbReference type="EMBL" id="OAQ06912.1"/>
    </source>
</evidence>
<reference evidence="10" key="2">
    <citation type="submission" date="2016-03" db="EMBL/GenBank/DDBJ databases">
        <authorList>
            <person name="Ploux O."/>
        </authorList>
    </citation>
    <scope>NUCLEOTIDE SEQUENCE [LARGE SCALE GENOMIC DNA]</scope>
    <source>
        <strain evidence="10">UMNLAv8</strain>
    </source>
</reference>
<evidence type="ECO:0000313" key="11">
    <source>
        <dbReference type="Proteomes" id="UP000078520"/>
    </source>
</evidence>
<evidence type="ECO:0000256" key="3">
    <source>
        <dbReference type="ARBA" id="ARBA00022692"/>
    </source>
</evidence>
<dbReference type="EMBL" id="BJUI01000005">
    <property type="protein sequence ID" value="GEK41775.1"/>
    <property type="molecule type" value="Genomic_DNA"/>
</dbReference>
<comment type="caution">
    <text evidence="10">The sequence shown here is derived from an EMBL/GenBank/DDBJ whole genome shotgun (WGS) entry which is preliminary data.</text>
</comment>
<sequence length="54" mass="6199">MKFFKEVIQTMKDTTWENARETRKDTSTVVTMSILLIIFFAVIDAAVQGLISFI</sequence>
<keyword evidence="3 8" id="KW-0812">Transmembrane</keyword>
<dbReference type="Proteomes" id="UP000078520">
    <property type="component" value="Unassembled WGS sequence"/>
</dbReference>
<dbReference type="GeneID" id="29934714"/>
<dbReference type="Proteomes" id="UP000321722">
    <property type="component" value="Unassembled WGS sequence"/>
</dbReference>
<protein>
    <submittedName>
        <fullName evidence="10">Preprotein translocase subunit SecE</fullName>
    </submittedName>
</protein>
<dbReference type="GO" id="GO:0009306">
    <property type="term" value="P:protein secretion"/>
    <property type="evidence" value="ECO:0007669"/>
    <property type="project" value="InterPro"/>
</dbReference>
<organism evidence="10 11">
    <name type="scientific">Ligilactobacillus aviarius</name>
    <dbReference type="NCBI Taxonomy" id="1606"/>
    <lineage>
        <taxon>Bacteria</taxon>
        <taxon>Bacillati</taxon>
        <taxon>Bacillota</taxon>
        <taxon>Bacilli</taxon>
        <taxon>Lactobacillales</taxon>
        <taxon>Lactobacillaceae</taxon>
        <taxon>Ligilactobacillus</taxon>
    </lineage>
</organism>
<comment type="subcellular location">
    <subcellularLocation>
        <location evidence="1">Membrane</location>
    </subcellularLocation>
</comment>
<keyword evidence="2" id="KW-0813">Transport</keyword>
<evidence type="ECO:0000256" key="2">
    <source>
        <dbReference type="ARBA" id="ARBA00022448"/>
    </source>
</evidence>
<keyword evidence="4" id="KW-0653">Protein transport</keyword>
<gene>
    <name evidence="10" type="ORF">A3O14_07165</name>
    <name evidence="9" type="ORF">LAV01_06070</name>
</gene>
<proteinExistence type="predicted"/>
<accession>A0A179C6C4</accession>
<keyword evidence="7 8" id="KW-0472">Membrane</keyword>
<evidence type="ECO:0000256" key="6">
    <source>
        <dbReference type="ARBA" id="ARBA00023010"/>
    </source>
</evidence>
<dbReference type="InterPro" id="IPR005807">
    <property type="entry name" value="SecE_bac"/>
</dbReference>
<evidence type="ECO:0000313" key="9">
    <source>
        <dbReference type="EMBL" id="GEK41775.1"/>
    </source>
</evidence>
<evidence type="ECO:0000313" key="12">
    <source>
        <dbReference type="Proteomes" id="UP000321722"/>
    </source>
</evidence>
<feature type="transmembrane region" description="Helical" evidence="8">
    <location>
        <begin position="29"/>
        <end position="51"/>
    </location>
</feature>
<evidence type="ECO:0000256" key="7">
    <source>
        <dbReference type="ARBA" id="ARBA00023136"/>
    </source>
</evidence>
<dbReference type="NCBIfam" id="TIGR00964">
    <property type="entry name" value="secE_bact"/>
    <property type="match status" value="1"/>
</dbReference>
<keyword evidence="5 8" id="KW-1133">Transmembrane helix</keyword>
<evidence type="ECO:0000256" key="1">
    <source>
        <dbReference type="ARBA" id="ARBA00004370"/>
    </source>
</evidence>
<dbReference type="GO" id="GO:0006886">
    <property type="term" value="P:intracellular protein transport"/>
    <property type="evidence" value="ECO:0007669"/>
    <property type="project" value="InterPro"/>
</dbReference>
<name>A0A179C6C4_9LACO</name>
<dbReference type="GO" id="GO:0016020">
    <property type="term" value="C:membrane"/>
    <property type="evidence" value="ECO:0007669"/>
    <property type="project" value="UniProtKB-SubCell"/>
</dbReference>
<accession>A0A510WUS5</accession>
<dbReference type="AlphaFoldDB" id="A0A179C6C4"/>
<dbReference type="Gene3D" id="1.20.5.1030">
    <property type="entry name" value="Preprotein translocase secy subunit"/>
    <property type="match status" value="1"/>
</dbReference>
<dbReference type="Pfam" id="PF00584">
    <property type="entry name" value="SecE"/>
    <property type="match status" value="1"/>
</dbReference>
<evidence type="ECO:0000256" key="8">
    <source>
        <dbReference type="SAM" id="Phobius"/>
    </source>
</evidence>
<keyword evidence="12" id="KW-1185">Reference proteome</keyword>
<dbReference type="GO" id="GO:0008320">
    <property type="term" value="F:protein transmembrane transporter activity"/>
    <property type="evidence" value="ECO:0007669"/>
    <property type="project" value="InterPro"/>
</dbReference>
<dbReference type="InterPro" id="IPR038379">
    <property type="entry name" value="SecE_sf"/>
</dbReference>
<reference evidence="11" key="1">
    <citation type="submission" date="2016-03" db="EMBL/GenBank/DDBJ databases">
        <authorList>
            <person name="Johnson T.J."/>
            <person name="Youmans B."/>
            <person name="Case K."/>
            <person name="Noll S."/>
        </authorList>
    </citation>
    <scope>NUCLEOTIDE SEQUENCE [LARGE SCALE GENOMIC DNA]</scope>
    <source>
        <strain evidence="11">UMNLAv8</strain>
    </source>
</reference>
<dbReference type="GO" id="GO:0006605">
    <property type="term" value="P:protein targeting"/>
    <property type="evidence" value="ECO:0007669"/>
    <property type="project" value="InterPro"/>
</dbReference>
<dbReference type="EMBL" id="LVKI01000046">
    <property type="protein sequence ID" value="OAQ06912.1"/>
    <property type="molecule type" value="Genomic_DNA"/>
</dbReference>
<reference evidence="9 12" key="3">
    <citation type="submission" date="2019-07" db="EMBL/GenBank/DDBJ databases">
        <title>Whole genome shotgun sequence of Lactobacillus aviarius subsp. aviarius NBRC 102162.</title>
        <authorList>
            <person name="Hosoyama A."/>
            <person name="Uohara A."/>
            <person name="Ohji S."/>
            <person name="Ichikawa N."/>
        </authorList>
    </citation>
    <scope>NUCLEOTIDE SEQUENCE [LARGE SCALE GENOMIC DNA]</scope>
    <source>
        <strain evidence="9 12">NBRC 102162</strain>
    </source>
</reference>
<evidence type="ECO:0000256" key="5">
    <source>
        <dbReference type="ARBA" id="ARBA00022989"/>
    </source>
</evidence>
<dbReference type="InterPro" id="IPR001901">
    <property type="entry name" value="Translocase_SecE/Sec61-g"/>
</dbReference>